<comment type="similarity">
    <text evidence="2">Belongs to the LOG family.</text>
</comment>
<sequence length="250" mass="28455">MKTRKKKIEEDLLKEALEEENKIRTAFKDKDWAEIKGANSWMIFKVMSEFVEGMEKLAKIGPCVTIFGSARTKPSNTYYKMAEEIAYKLVQHGYGVITGGGPGIMEAGNKGAHRAGGKSVGLNIFLPFEQQGNIYIDKDKLITFDYFFVRKVMFIKYSQGFIVMPGGFGTLDELTEALTLIQTKKIGRFPIVLVGKKYWQGLIDWIKKVLVTEKMINENDLELFSVVDKPEDAVKVIEEFYSKYLLSPNF</sequence>
<dbReference type="Gene3D" id="3.40.50.450">
    <property type="match status" value="1"/>
</dbReference>
<dbReference type="EMBL" id="JAHESD010000007">
    <property type="protein sequence ID" value="MBT1702684.1"/>
    <property type="molecule type" value="Genomic_DNA"/>
</dbReference>
<dbReference type="InterPro" id="IPR031100">
    <property type="entry name" value="LOG_fam"/>
</dbReference>
<organism evidence="3 4">
    <name type="scientific">Chryseosolibacter indicus</name>
    <dbReference type="NCBI Taxonomy" id="2782351"/>
    <lineage>
        <taxon>Bacteria</taxon>
        <taxon>Pseudomonadati</taxon>
        <taxon>Bacteroidota</taxon>
        <taxon>Cytophagia</taxon>
        <taxon>Cytophagales</taxon>
        <taxon>Chryseotaleaceae</taxon>
        <taxon>Chryseosolibacter</taxon>
    </lineage>
</organism>
<dbReference type="NCBIfam" id="TIGR00730">
    <property type="entry name" value="Rossman fold protein, TIGR00730 family"/>
    <property type="match status" value="1"/>
</dbReference>
<name>A0ABS5VMK8_9BACT</name>
<protein>
    <recommendedName>
        <fullName evidence="2">Cytokinin riboside 5'-monophosphate phosphoribohydrolase</fullName>
        <ecNumber evidence="2">3.2.2.n1</ecNumber>
    </recommendedName>
</protein>
<keyword evidence="2" id="KW-0203">Cytokinin biosynthesis</keyword>
<comment type="catalytic activity">
    <reaction evidence="1">
        <text>AMP + H2O = D-ribose 5-phosphate + adenine</text>
        <dbReference type="Rhea" id="RHEA:20129"/>
        <dbReference type="ChEBI" id="CHEBI:15377"/>
        <dbReference type="ChEBI" id="CHEBI:16708"/>
        <dbReference type="ChEBI" id="CHEBI:78346"/>
        <dbReference type="ChEBI" id="CHEBI:456215"/>
        <dbReference type="EC" id="3.2.2.4"/>
    </reaction>
</comment>
<dbReference type="PANTHER" id="PTHR43393">
    <property type="entry name" value="CYTOKININ RIBOSIDE 5'-MONOPHOSPHATE PHOSPHORIBOHYDROLASE"/>
    <property type="match status" value="1"/>
</dbReference>
<reference evidence="3 4" key="1">
    <citation type="submission" date="2021-05" db="EMBL/GenBank/DDBJ databases">
        <title>A Polyphasic approach of four new species of the genus Ohtaekwangia: Ohtaekwangia histidinii sp. nov., Ohtaekwangia cretensis sp. nov., Ohtaekwangia indiensis sp. nov., Ohtaekwangia reichenbachii sp. nov. from diverse environment.</title>
        <authorList>
            <person name="Octaviana S."/>
        </authorList>
    </citation>
    <scope>NUCLEOTIDE SEQUENCE [LARGE SCALE GENOMIC DNA]</scope>
    <source>
        <strain evidence="3 4">PWU20</strain>
    </source>
</reference>
<evidence type="ECO:0000313" key="4">
    <source>
        <dbReference type="Proteomes" id="UP000772618"/>
    </source>
</evidence>
<evidence type="ECO:0000256" key="1">
    <source>
        <dbReference type="ARBA" id="ARBA00000274"/>
    </source>
</evidence>
<gene>
    <name evidence="3" type="ORF">KK060_05290</name>
</gene>
<dbReference type="Pfam" id="PF03641">
    <property type="entry name" value="Lysine_decarbox"/>
    <property type="match status" value="1"/>
</dbReference>
<keyword evidence="4" id="KW-1185">Reference proteome</keyword>
<dbReference type="SUPFAM" id="SSF102405">
    <property type="entry name" value="MCP/YpsA-like"/>
    <property type="match status" value="1"/>
</dbReference>
<dbReference type="PANTHER" id="PTHR43393:SF3">
    <property type="entry name" value="LYSINE DECARBOXYLASE-LIKE PROTEIN"/>
    <property type="match status" value="1"/>
</dbReference>
<comment type="caution">
    <text evidence="3">The sequence shown here is derived from an EMBL/GenBank/DDBJ whole genome shotgun (WGS) entry which is preliminary data.</text>
</comment>
<dbReference type="InterPro" id="IPR052341">
    <property type="entry name" value="LOG_family_nucleotidases"/>
</dbReference>
<dbReference type="EC" id="3.2.2.n1" evidence="2"/>
<dbReference type="RefSeq" id="WP_254152651.1">
    <property type="nucleotide sequence ID" value="NZ_JAHESD010000007.1"/>
</dbReference>
<proteinExistence type="inferred from homology"/>
<keyword evidence="2" id="KW-0378">Hydrolase</keyword>
<evidence type="ECO:0000256" key="2">
    <source>
        <dbReference type="RuleBase" id="RU363015"/>
    </source>
</evidence>
<evidence type="ECO:0000313" key="3">
    <source>
        <dbReference type="EMBL" id="MBT1702684.1"/>
    </source>
</evidence>
<dbReference type="InterPro" id="IPR005269">
    <property type="entry name" value="LOG"/>
</dbReference>
<dbReference type="Proteomes" id="UP000772618">
    <property type="component" value="Unassembled WGS sequence"/>
</dbReference>
<accession>A0ABS5VMK8</accession>